<gene>
    <name evidence="1" type="ORF">N186_03705</name>
</gene>
<accession>S5ZDM1</accession>
<dbReference type="AlphaFoldDB" id="S5ZDM1"/>
<dbReference type="PATRIC" id="fig|1365176.7.peg.721"/>
<dbReference type="HOGENOM" id="CLU_1159105_0_0_2"/>
<dbReference type="KEGG" id="thb:N186_03705"/>
<proteinExistence type="predicted"/>
<organism evidence="1 2">
    <name type="scientific">Thermofilum adornatum</name>
    <dbReference type="NCBI Taxonomy" id="1365176"/>
    <lineage>
        <taxon>Archaea</taxon>
        <taxon>Thermoproteota</taxon>
        <taxon>Thermoprotei</taxon>
        <taxon>Thermofilales</taxon>
        <taxon>Thermofilaceae</taxon>
        <taxon>Thermofilum</taxon>
    </lineage>
</organism>
<dbReference type="GeneID" id="16573386"/>
<name>S5ZDM1_9CREN</name>
<dbReference type="RefSeq" id="WP_020962408.1">
    <property type="nucleotide sequence ID" value="NC_022093.1"/>
</dbReference>
<protein>
    <submittedName>
        <fullName evidence="1">Uncharacterized protein</fullName>
    </submittedName>
</protein>
<reference evidence="1 2" key="1">
    <citation type="journal article" date="2013" name="Genome Announc.">
        <title>Complete Genomic Sequence of 'Thermofilum adornatus' Strain 1910bT, a Hyperthermophilic Anaerobic Organotrophic Crenarchaeon.</title>
        <authorList>
            <person name="Dominova I.N."/>
            <person name="Kublanov I.V."/>
            <person name="Podosokorskaya O.A."/>
            <person name="Derbikova K.S."/>
            <person name="Patrushev M.V."/>
            <person name="Toshchakov S.V."/>
        </authorList>
    </citation>
    <scope>NUCLEOTIDE SEQUENCE [LARGE SCALE GENOMIC DNA]</scope>
    <source>
        <strain evidence="2">1910b</strain>
    </source>
</reference>
<dbReference type="Proteomes" id="UP000015543">
    <property type="component" value="Chromosome"/>
</dbReference>
<sequence length="239" mass="27514">MNVFESIAEQLVVYLKDRKHPEKPHIAVLGPLPFALYEKFLEDYKLLDDSNKVVSVDEEEAEETEEEDEGLSKSFHAWYLTGFEFSKISPLTSHKERKVNLGYSFAIRLAPPCPDDTEENFADVKIEFTLINENIIDVTVKINRKDINSVFQKNLRRQISWNNNNRVDIAVGLPLGSKIYARLEHSQGNHLFIDLKDSFPDIEKYLGSRQDKDFKFSINKTAAKNGQVSSRDTKYITLP</sequence>
<keyword evidence="2" id="KW-1185">Reference proteome</keyword>
<dbReference type="EMBL" id="CP006646">
    <property type="protein sequence ID" value="AGT35103.1"/>
    <property type="molecule type" value="Genomic_DNA"/>
</dbReference>
<evidence type="ECO:0000313" key="1">
    <source>
        <dbReference type="EMBL" id="AGT35103.1"/>
    </source>
</evidence>
<evidence type="ECO:0000313" key="2">
    <source>
        <dbReference type="Proteomes" id="UP000015543"/>
    </source>
</evidence>